<feature type="non-terminal residue" evidence="1">
    <location>
        <position position="84"/>
    </location>
</feature>
<dbReference type="EMBL" id="JAIWYP010000006">
    <property type="protein sequence ID" value="KAH3812730.1"/>
    <property type="molecule type" value="Genomic_DNA"/>
</dbReference>
<comment type="caution">
    <text evidence="1">The sequence shown here is derived from an EMBL/GenBank/DDBJ whole genome shotgun (WGS) entry which is preliminary data.</text>
</comment>
<organism evidence="1 2">
    <name type="scientific">Dreissena polymorpha</name>
    <name type="common">Zebra mussel</name>
    <name type="synonym">Mytilus polymorpha</name>
    <dbReference type="NCBI Taxonomy" id="45954"/>
    <lineage>
        <taxon>Eukaryota</taxon>
        <taxon>Metazoa</taxon>
        <taxon>Spiralia</taxon>
        <taxon>Lophotrochozoa</taxon>
        <taxon>Mollusca</taxon>
        <taxon>Bivalvia</taxon>
        <taxon>Autobranchia</taxon>
        <taxon>Heteroconchia</taxon>
        <taxon>Euheterodonta</taxon>
        <taxon>Imparidentia</taxon>
        <taxon>Neoheterodontei</taxon>
        <taxon>Myida</taxon>
        <taxon>Dreissenoidea</taxon>
        <taxon>Dreissenidae</taxon>
        <taxon>Dreissena</taxon>
    </lineage>
</organism>
<accession>A0A9D4GCW9</accession>
<keyword evidence="2" id="KW-1185">Reference proteome</keyword>
<evidence type="ECO:0000313" key="1">
    <source>
        <dbReference type="EMBL" id="KAH3812730.1"/>
    </source>
</evidence>
<evidence type="ECO:0000313" key="2">
    <source>
        <dbReference type="Proteomes" id="UP000828390"/>
    </source>
</evidence>
<reference evidence="1" key="1">
    <citation type="journal article" date="2019" name="bioRxiv">
        <title>The Genome of the Zebra Mussel, Dreissena polymorpha: A Resource for Invasive Species Research.</title>
        <authorList>
            <person name="McCartney M.A."/>
            <person name="Auch B."/>
            <person name="Kono T."/>
            <person name="Mallez S."/>
            <person name="Zhang Y."/>
            <person name="Obille A."/>
            <person name="Becker A."/>
            <person name="Abrahante J.E."/>
            <person name="Garbe J."/>
            <person name="Badalamenti J.P."/>
            <person name="Herman A."/>
            <person name="Mangelson H."/>
            <person name="Liachko I."/>
            <person name="Sullivan S."/>
            <person name="Sone E.D."/>
            <person name="Koren S."/>
            <person name="Silverstein K.A.T."/>
            <person name="Beckman K.B."/>
            <person name="Gohl D.M."/>
        </authorList>
    </citation>
    <scope>NUCLEOTIDE SEQUENCE</scope>
    <source>
        <strain evidence="1">Duluth1</strain>
        <tissue evidence="1">Whole animal</tissue>
    </source>
</reference>
<protein>
    <submittedName>
        <fullName evidence="1">Uncharacterized protein</fullName>
    </submittedName>
</protein>
<reference evidence="1" key="2">
    <citation type="submission" date="2020-11" db="EMBL/GenBank/DDBJ databases">
        <authorList>
            <person name="McCartney M.A."/>
            <person name="Auch B."/>
            <person name="Kono T."/>
            <person name="Mallez S."/>
            <person name="Becker A."/>
            <person name="Gohl D.M."/>
            <person name="Silverstein K.A.T."/>
            <person name="Koren S."/>
            <person name="Bechman K.B."/>
            <person name="Herman A."/>
            <person name="Abrahante J.E."/>
            <person name="Garbe J."/>
        </authorList>
    </citation>
    <scope>NUCLEOTIDE SEQUENCE</scope>
    <source>
        <strain evidence="1">Duluth1</strain>
        <tissue evidence="1">Whole animal</tissue>
    </source>
</reference>
<dbReference type="Proteomes" id="UP000828390">
    <property type="component" value="Unassembled WGS sequence"/>
</dbReference>
<proteinExistence type="predicted"/>
<dbReference type="AlphaFoldDB" id="A0A9D4GCW9"/>
<gene>
    <name evidence="1" type="ORF">DPMN_141168</name>
</gene>
<name>A0A9D4GCW9_DREPO</name>
<sequence length="84" mass="9528">MINELLKFHDPRRGREVRWGYNGGIMAGVKGVKWGYNVGCVREGYNMGCDGCIMWECGRGYNVGVRGGIIWEGGERVSERGEWR</sequence>